<keyword evidence="3" id="KW-1185">Reference proteome</keyword>
<protein>
    <submittedName>
        <fullName evidence="2">Uncharacterized protein</fullName>
    </submittedName>
</protein>
<comment type="caution">
    <text evidence="2">The sequence shown here is derived from an EMBL/GenBank/DDBJ whole genome shotgun (WGS) entry which is preliminary data.</text>
</comment>
<keyword evidence="1" id="KW-0812">Transmembrane</keyword>
<keyword evidence="1" id="KW-1133">Transmembrane helix</keyword>
<feature type="transmembrane region" description="Helical" evidence="1">
    <location>
        <begin position="21"/>
        <end position="42"/>
    </location>
</feature>
<name>A0A918R976_9FLAO</name>
<reference evidence="2" key="1">
    <citation type="journal article" date="2014" name="Int. J. Syst. Evol. Microbiol.">
        <title>Complete genome sequence of Corynebacterium casei LMG S-19264T (=DSM 44701T), isolated from a smear-ripened cheese.</title>
        <authorList>
            <consortium name="US DOE Joint Genome Institute (JGI-PGF)"/>
            <person name="Walter F."/>
            <person name="Albersmeier A."/>
            <person name="Kalinowski J."/>
            <person name="Ruckert C."/>
        </authorList>
    </citation>
    <scope>NUCLEOTIDE SEQUENCE</scope>
    <source>
        <strain evidence="2">KCTC 12710</strain>
    </source>
</reference>
<dbReference type="AlphaFoldDB" id="A0A918R976"/>
<dbReference type="InterPro" id="IPR045749">
    <property type="entry name" value="DUF6090"/>
</dbReference>
<dbReference type="Proteomes" id="UP000636004">
    <property type="component" value="Unassembled WGS sequence"/>
</dbReference>
<gene>
    <name evidence="2" type="ORF">GCM10007028_28320</name>
</gene>
<evidence type="ECO:0000313" key="2">
    <source>
        <dbReference type="EMBL" id="GGZ88617.1"/>
    </source>
</evidence>
<dbReference type="EMBL" id="BMWZ01000007">
    <property type="protein sequence ID" value="GGZ88617.1"/>
    <property type="molecule type" value="Genomic_DNA"/>
</dbReference>
<reference evidence="2" key="2">
    <citation type="submission" date="2020-09" db="EMBL/GenBank/DDBJ databases">
        <authorList>
            <person name="Sun Q."/>
            <person name="Kim S."/>
        </authorList>
    </citation>
    <scope>NUCLEOTIDE SEQUENCE</scope>
    <source>
        <strain evidence="2">KCTC 12710</strain>
    </source>
</reference>
<organism evidence="2 3">
    <name type="scientific">Algibacter mikhailovii</name>
    <dbReference type="NCBI Taxonomy" id="425498"/>
    <lineage>
        <taxon>Bacteria</taxon>
        <taxon>Pseudomonadati</taxon>
        <taxon>Bacteroidota</taxon>
        <taxon>Flavobacteriia</taxon>
        <taxon>Flavobacteriales</taxon>
        <taxon>Flavobacteriaceae</taxon>
        <taxon>Algibacter</taxon>
    </lineage>
</organism>
<proteinExistence type="predicted"/>
<keyword evidence="1" id="KW-0472">Membrane</keyword>
<accession>A0A918R976</accession>
<sequence length="243" mass="28474">MIKFFRKIRQNLLMENKTGKYFKYAIGEIVLVVIGILIALQINNWNENRKSSATELLLLEELDKSLENNKDILSSRIEKFKLIEKEAELLIEHIDAKKEYNDSLASYFSLPLRNFSFRLSYASFENLKSQGFETISNESLRLNIIKLFDEDFGLVLDNENKASDLFIPYTTFLNKHFRTMIENNIVIVIPNDYEYILSSSEYKNIISFTKVLSILFNSRSKEVIERIEILKNEISLEIKSKTK</sequence>
<dbReference type="Pfam" id="PF19578">
    <property type="entry name" value="DUF6090"/>
    <property type="match status" value="1"/>
</dbReference>
<evidence type="ECO:0000313" key="3">
    <source>
        <dbReference type="Proteomes" id="UP000636004"/>
    </source>
</evidence>
<evidence type="ECO:0000256" key="1">
    <source>
        <dbReference type="SAM" id="Phobius"/>
    </source>
</evidence>